<feature type="domain" description="TRAP C4-dicarboxylate transport system permease DctM subunit" evidence="8">
    <location>
        <begin position="6"/>
        <end position="415"/>
    </location>
</feature>
<comment type="caution">
    <text evidence="7">Lacks conserved residue(s) required for the propagation of feature annotation.</text>
</comment>
<keyword evidence="3 7" id="KW-0997">Cell inner membrane</keyword>
<evidence type="ECO:0000313" key="9">
    <source>
        <dbReference type="EMBL" id="MEN2990355.1"/>
    </source>
</evidence>
<dbReference type="InterPro" id="IPR004681">
    <property type="entry name" value="TRAP_DctM"/>
</dbReference>
<accession>A0ABU9YNJ5</accession>
<gene>
    <name evidence="9" type="ORF">WG926_18730</name>
</gene>
<evidence type="ECO:0000256" key="1">
    <source>
        <dbReference type="ARBA" id="ARBA00004429"/>
    </source>
</evidence>
<feature type="transmembrane region" description="Helical" evidence="7">
    <location>
        <begin position="354"/>
        <end position="379"/>
    </location>
</feature>
<proteinExistence type="inferred from homology"/>
<comment type="subcellular location">
    <subcellularLocation>
        <location evidence="1 7">Cell inner membrane</location>
        <topology evidence="1 7">Multi-pass membrane protein</topology>
    </subcellularLocation>
</comment>
<feature type="transmembrane region" description="Helical" evidence="7">
    <location>
        <begin position="239"/>
        <end position="258"/>
    </location>
</feature>
<name>A0ABU9YNJ5_9PROT</name>
<evidence type="ECO:0000259" key="8">
    <source>
        <dbReference type="Pfam" id="PF06808"/>
    </source>
</evidence>
<dbReference type="Pfam" id="PF06808">
    <property type="entry name" value="DctM"/>
    <property type="match status" value="1"/>
</dbReference>
<dbReference type="NCBIfam" id="TIGR00786">
    <property type="entry name" value="dctM"/>
    <property type="match status" value="1"/>
</dbReference>
<dbReference type="RefSeq" id="WP_345931815.1">
    <property type="nucleotide sequence ID" value="NZ_JBBKTV010000002.1"/>
</dbReference>
<keyword evidence="6 7" id="KW-0472">Membrane</keyword>
<dbReference type="PANTHER" id="PTHR33362">
    <property type="entry name" value="SIALIC ACID TRAP TRANSPORTER PERMEASE PROTEIN SIAT-RELATED"/>
    <property type="match status" value="1"/>
</dbReference>
<comment type="caution">
    <text evidence="9">The sequence shown here is derived from an EMBL/GenBank/DDBJ whole genome shotgun (WGS) entry which is preliminary data.</text>
</comment>
<dbReference type="PANTHER" id="PTHR33362:SF5">
    <property type="entry name" value="C4-DICARBOXYLATE TRAP TRANSPORTER LARGE PERMEASE PROTEIN DCTM"/>
    <property type="match status" value="1"/>
</dbReference>
<keyword evidence="10" id="KW-1185">Reference proteome</keyword>
<evidence type="ECO:0000256" key="6">
    <source>
        <dbReference type="ARBA" id="ARBA00023136"/>
    </source>
</evidence>
<feature type="transmembrane region" description="Helical" evidence="7">
    <location>
        <begin position="399"/>
        <end position="420"/>
    </location>
</feature>
<keyword evidence="5 7" id="KW-1133">Transmembrane helix</keyword>
<keyword evidence="2" id="KW-1003">Cell membrane</keyword>
<reference evidence="9 10" key="1">
    <citation type="submission" date="2024-03" db="EMBL/GenBank/DDBJ databases">
        <title>High-quality draft genome sequencing of Tistrella sp. BH-R2-4.</title>
        <authorList>
            <person name="Dong C."/>
        </authorList>
    </citation>
    <scope>NUCLEOTIDE SEQUENCE [LARGE SCALE GENOMIC DNA]</scope>
    <source>
        <strain evidence="9 10">BH-R2-4</strain>
    </source>
</reference>
<comment type="function">
    <text evidence="7">Part of the tripartite ATP-independent periplasmic (TRAP) transport system.</text>
</comment>
<dbReference type="Proteomes" id="UP001413721">
    <property type="component" value="Unassembled WGS sequence"/>
</dbReference>
<evidence type="ECO:0000256" key="4">
    <source>
        <dbReference type="ARBA" id="ARBA00022692"/>
    </source>
</evidence>
<evidence type="ECO:0000256" key="2">
    <source>
        <dbReference type="ARBA" id="ARBA00022475"/>
    </source>
</evidence>
<comment type="subunit">
    <text evidence="7">The complex comprises the extracytoplasmic solute receptor protein and the two transmembrane proteins.</text>
</comment>
<sequence length="421" mass="44238">MIGFAVILLLLLLAIGTHVGIAMGITAVIILWLEGLPMAVVSQNALKTVDSYALVAVPFFILAGELMMKGRIADILVALIGSIVRVIRGGLALTVMLGCVFFAAVSGSSVASAAAIGKSSVSILSDDGYPRRFAAGIVAVGGTLGLMIPPSLTFILIGSMIGLPIDRLFIAGILPGILEALVLAVVATLIARRRGYGTTLPRPDWRLFGRSFGPALPAMMFPVLIIGTIYGGIFTPTEVSAVAATYAACLCLFVYRTANLRAVWAACKSTALASGMIYLIVIGGSLLAFVLTRIGFADQLTGMAQAANMEPWMFLIAVNIVLLVLGMFVDGVSLIVLTAPTLFQMAPHFDVNPIHLAVIMTANVEIATLTPPVGLNLFVMSGIARLPVEQVIRGVLPFYLARLVALVCITFIPWISLALVG</sequence>
<protein>
    <recommendedName>
        <fullName evidence="7">TRAP transporter large permease protein</fullName>
    </recommendedName>
</protein>
<dbReference type="PIRSF" id="PIRSF006066">
    <property type="entry name" value="HI0050"/>
    <property type="match status" value="1"/>
</dbReference>
<evidence type="ECO:0000256" key="3">
    <source>
        <dbReference type="ARBA" id="ARBA00022519"/>
    </source>
</evidence>
<dbReference type="InterPro" id="IPR010656">
    <property type="entry name" value="DctM"/>
</dbReference>
<keyword evidence="7" id="KW-0813">Transport</keyword>
<evidence type="ECO:0000313" key="10">
    <source>
        <dbReference type="Proteomes" id="UP001413721"/>
    </source>
</evidence>
<organism evidence="9 10">
    <name type="scientific">Tistrella arctica</name>
    <dbReference type="NCBI Taxonomy" id="3133430"/>
    <lineage>
        <taxon>Bacteria</taxon>
        <taxon>Pseudomonadati</taxon>
        <taxon>Pseudomonadota</taxon>
        <taxon>Alphaproteobacteria</taxon>
        <taxon>Geminicoccales</taxon>
        <taxon>Geminicoccaceae</taxon>
        <taxon>Tistrella</taxon>
    </lineage>
</organism>
<feature type="transmembrane region" description="Helical" evidence="7">
    <location>
        <begin position="169"/>
        <end position="191"/>
    </location>
</feature>
<feature type="transmembrane region" description="Helical" evidence="7">
    <location>
        <begin position="312"/>
        <end position="342"/>
    </location>
</feature>
<evidence type="ECO:0000256" key="7">
    <source>
        <dbReference type="RuleBase" id="RU369079"/>
    </source>
</evidence>
<keyword evidence="4 7" id="KW-0812">Transmembrane</keyword>
<feature type="transmembrane region" description="Helical" evidence="7">
    <location>
        <begin position="270"/>
        <end position="292"/>
    </location>
</feature>
<dbReference type="EMBL" id="JBBKTW010000007">
    <property type="protein sequence ID" value="MEN2990355.1"/>
    <property type="molecule type" value="Genomic_DNA"/>
</dbReference>
<feature type="transmembrane region" description="Helical" evidence="7">
    <location>
        <begin position="212"/>
        <end position="233"/>
    </location>
</feature>
<comment type="similarity">
    <text evidence="7">Belongs to the TRAP transporter large permease family.</text>
</comment>
<feature type="transmembrane region" description="Helical" evidence="7">
    <location>
        <begin position="51"/>
        <end position="68"/>
    </location>
</feature>
<evidence type="ECO:0000256" key="5">
    <source>
        <dbReference type="ARBA" id="ARBA00022989"/>
    </source>
</evidence>
<feature type="transmembrane region" description="Helical" evidence="7">
    <location>
        <begin position="133"/>
        <end position="157"/>
    </location>
</feature>